<evidence type="ECO:0000313" key="1">
    <source>
        <dbReference type="EMBL" id="NME21798.1"/>
    </source>
</evidence>
<dbReference type="NCBIfam" id="TIGR01563">
    <property type="entry name" value="gp16_SPP1"/>
    <property type="match status" value="1"/>
</dbReference>
<comment type="caution">
    <text evidence="1">The sequence shown here is derived from an EMBL/GenBank/DDBJ whole genome shotgun (WGS) entry which is preliminary data.</text>
</comment>
<accession>A0AAW9ZJD2</accession>
<dbReference type="Pfam" id="PF05521">
    <property type="entry name" value="Phage_HCP"/>
    <property type="match status" value="1"/>
</dbReference>
<proteinExistence type="predicted"/>
<dbReference type="InterPro" id="IPR008767">
    <property type="entry name" value="Phage_SPP1_head-tail_adaptor"/>
</dbReference>
<reference evidence="1 2" key="1">
    <citation type="submission" date="2020-04" db="EMBL/GenBank/DDBJ databases">
        <authorList>
            <person name="Hitch T.C.A."/>
            <person name="Wylensek D."/>
            <person name="Clavel T."/>
        </authorList>
    </citation>
    <scope>NUCLEOTIDE SEQUENCE [LARGE SCALE GENOMIC DNA]</scope>
    <source>
        <strain evidence="1 2">WCA-386-APC-4I</strain>
    </source>
</reference>
<protein>
    <submittedName>
        <fullName evidence="1">Phage head closure protein</fullName>
    </submittedName>
</protein>
<name>A0AAW9ZJD2_LIMRT</name>
<evidence type="ECO:0000313" key="2">
    <source>
        <dbReference type="Proteomes" id="UP000587270"/>
    </source>
</evidence>
<gene>
    <name evidence="1" type="ORF">HF865_03610</name>
</gene>
<dbReference type="RefSeq" id="WP_170090654.1">
    <property type="nucleotide sequence ID" value="NZ_JABAFN010000008.1"/>
</dbReference>
<dbReference type="InterPro" id="IPR038666">
    <property type="entry name" value="SSP1_head-tail_sf"/>
</dbReference>
<dbReference type="Proteomes" id="UP000587270">
    <property type="component" value="Unassembled WGS sequence"/>
</dbReference>
<dbReference type="AlphaFoldDB" id="A0AAW9ZJD2"/>
<dbReference type="EMBL" id="JABAFN010000008">
    <property type="protein sequence ID" value="NME21798.1"/>
    <property type="molecule type" value="Genomic_DNA"/>
</dbReference>
<sequence length="127" mass="14564">MASRSTKLAEWQQSAYKPYQFDHKADFGIPASVTDDKTGISTVDFKKIATLHFMRRNQTISDRFLAAGTQYQDTLMIAIRHNKDLSSRDVLYAKLDNKLYQVINYSINDDTYNALDLLTLKHVKKVG</sequence>
<organism evidence="1 2">
    <name type="scientific">Limosilactobacillus reuteri</name>
    <name type="common">Lactobacillus reuteri</name>
    <dbReference type="NCBI Taxonomy" id="1598"/>
    <lineage>
        <taxon>Bacteria</taxon>
        <taxon>Bacillati</taxon>
        <taxon>Bacillota</taxon>
        <taxon>Bacilli</taxon>
        <taxon>Lactobacillales</taxon>
        <taxon>Lactobacillaceae</taxon>
        <taxon>Limosilactobacillus</taxon>
    </lineage>
</organism>
<dbReference type="Gene3D" id="2.40.10.270">
    <property type="entry name" value="Bacteriophage SPP1 head-tail adaptor protein"/>
    <property type="match status" value="1"/>
</dbReference>